<feature type="region of interest" description="Disordered" evidence="1">
    <location>
        <begin position="189"/>
        <end position="246"/>
    </location>
</feature>
<comment type="caution">
    <text evidence="2">The sequence shown here is derived from an EMBL/GenBank/DDBJ whole genome shotgun (WGS) entry which is preliminary data.</text>
</comment>
<evidence type="ECO:0000313" key="3">
    <source>
        <dbReference type="Proteomes" id="UP000615026"/>
    </source>
</evidence>
<sequence length="511" mass="55022">MTIQRQYVLPNCSLVLEGLSADASNVLSILASAEFKIVGIEQPLTGGVDFFKSVVGAVSAYHQRLLSGLDHPEHNPNQASPVGVEPGEGQYHRLTIKPELLESAETSISQPIDLSTVQLFDMAEAIDQFCADTQTLPDFSIPLAPLARKYVRPEEPLAQRAIPPLLGFGTLAVAALGLFFLPVPELADPENREQQNTAALENSNGDESVADTPTADIPATETQPADDDDVSEPETAALSDQTSNPITDSTQLTELQQQVQQQISAALPSDSAFDQPLRYQVSVAENGDILGYNPLDEASLDNLDNTPLPTLTYIPVDATTVEPVAQFEVTLAADGTVDVVSETVTPETITPEVVPPESTEAEDSINEDSINEDTTSSDPTAPSSSSQSADSSSDSSSKSIASGSAKLLGSIDRPIQDSDRIYELNQELRRSIIDKRVDNWSGPEVRYRVRIDEDGNVTGYEADNTAAEQYAADFKIPDLVQTTTTEQPQLDFLVVIGDNNVVEVNPWDGWP</sequence>
<organism evidence="2 3">
    <name type="scientific">Leptolyngbya cf. ectocarpi LEGE 11479</name>
    <dbReference type="NCBI Taxonomy" id="1828722"/>
    <lineage>
        <taxon>Bacteria</taxon>
        <taxon>Bacillati</taxon>
        <taxon>Cyanobacteriota</taxon>
        <taxon>Cyanophyceae</taxon>
        <taxon>Leptolyngbyales</taxon>
        <taxon>Leptolyngbyaceae</taxon>
        <taxon>Leptolyngbya group</taxon>
        <taxon>Leptolyngbya</taxon>
    </lineage>
</organism>
<feature type="compositionally biased region" description="Low complexity" evidence="1">
    <location>
        <begin position="373"/>
        <end position="400"/>
    </location>
</feature>
<dbReference type="RefSeq" id="WP_193995271.1">
    <property type="nucleotide sequence ID" value="NZ_JADEXP010000265.1"/>
</dbReference>
<protein>
    <submittedName>
        <fullName evidence="2">DUF4335 domain-containing protein</fullName>
    </submittedName>
</protein>
<keyword evidence="3" id="KW-1185">Reference proteome</keyword>
<reference evidence="2" key="1">
    <citation type="submission" date="2020-10" db="EMBL/GenBank/DDBJ databases">
        <authorList>
            <person name="Castelo-Branco R."/>
            <person name="Eusebio N."/>
            <person name="Adriana R."/>
            <person name="Vieira A."/>
            <person name="Brugerolle De Fraissinette N."/>
            <person name="Rezende De Castro R."/>
            <person name="Schneider M.P."/>
            <person name="Vasconcelos V."/>
            <person name="Leao P.N."/>
        </authorList>
    </citation>
    <scope>NUCLEOTIDE SEQUENCE</scope>
    <source>
        <strain evidence="2">LEGE 11479</strain>
    </source>
</reference>
<accession>A0A928ZXL3</accession>
<dbReference type="Proteomes" id="UP000615026">
    <property type="component" value="Unassembled WGS sequence"/>
</dbReference>
<dbReference type="Pfam" id="PF14233">
    <property type="entry name" value="DUF4335"/>
    <property type="match status" value="1"/>
</dbReference>
<feature type="compositionally biased region" description="Acidic residues" evidence="1">
    <location>
        <begin position="359"/>
        <end position="371"/>
    </location>
</feature>
<feature type="compositionally biased region" description="Low complexity" evidence="1">
    <location>
        <begin position="342"/>
        <end position="358"/>
    </location>
</feature>
<proteinExistence type="predicted"/>
<evidence type="ECO:0000256" key="1">
    <source>
        <dbReference type="SAM" id="MobiDB-lite"/>
    </source>
</evidence>
<evidence type="ECO:0000313" key="2">
    <source>
        <dbReference type="EMBL" id="MBE9069364.1"/>
    </source>
</evidence>
<gene>
    <name evidence="2" type="ORF">IQ260_22220</name>
</gene>
<feature type="region of interest" description="Disordered" evidence="1">
    <location>
        <begin position="342"/>
        <end position="400"/>
    </location>
</feature>
<dbReference type="EMBL" id="JADEXP010000265">
    <property type="protein sequence ID" value="MBE9069364.1"/>
    <property type="molecule type" value="Genomic_DNA"/>
</dbReference>
<dbReference type="AlphaFoldDB" id="A0A928ZXL3"/>
<name>A0A928ZXL3_LEPEC</name>
<dbReference type="InterPro" id="IPR025569">
    <property type="entry name" value="DUF4335"/>
</dbReference>
<feature type="compositionally biased region" description="Polar residues" evidence="1">
    <location>
        <begin position="194"/>
        <end position="206"/>
    </location>
</feature>